<dbReference type="Proteomes" id="UP000253741">
    <property type="component" value="Unassembled WGS sequence"/>
</dbReference>
<organism evidence="2 3">
    <name type="scientific">Streptomyces corynorhini</name>
    <dbReference type="NCBI Taxonomy" id="2282652"/>
    <lineage>
        <taxon>Bacteria</taxon>
        <taxon>Bacillati</taxon>
        <taxon>Actinomycetota</taxon>
        <taxon>Actinomycetes</taxon>
        <taxon>Kitasatosporales</taxon>
        <taxon>Streptomycetaceae</taxon>
        <taxon>Streptomyces</taxon>
    </lineage>
</organism>
<dbReference type="AlphaFoldDB" id="A0A370B394"/>
<protein>
    <submittedName>
        <fullName evidence="2">Thymidylate kinase</fullName>
    </submittedName>
</protein>
<comment type="caution">
    <text evidence="2">The sequence shown here is derived from an EMBL/GenBank/DDBJ whole genome shotgun (WGS) entry which is preliminary data.</text>
</comment>
<feature type="domain" description="Thymidylate kinase-like" evidence="1">
    <location>
        <begin position="3"/>
        <end position="168"/>
    </location>
</feature>
<dbReference type="Pfam" id="PF02223">
    <property type="entry name" value="Thymidylate_kin"/>
    <property type="match status" value="1"/>
</dbReference>
<accession>A0A370B394</accession>
<evidence type="ECO:0000313" key="3">
    <source>
        <dbReference type="Proteomes" id="UP000253741"/>
    </source>
</evidence>
<keyword evidence="2" id="KW-0418">Kinase</keyword>
<sequence>MVLEGVSGVGKSTLSSLLAKRLGATEIHTLTDPHTGWSGAVNRETRPLPQFAFYLSGLLHASDTVRQALTVGPVVADRYASSVTACHAAVNGLGLDQVKELIAPFWPYLVAPDATFYLISSDRSLRERMGTKADVKQDDTDLFGVPGRLSRLRENFQAVADEDPSAVTLPSDGRGPDDLAHIIVKHLEGKRAQPDRHRHRNP</sequence>
<dbReference type="InterPro" id="IPR027417">
    <property type="entry name" value="P-loop_NTPase"/>
</dbReference>
<dbReference type="InterPro" id="IPR039430">
    <property type="entry name" value="Thymidylate_kin-like_dom"/>
</dbReference>
<keyword evidence="3" id="KW-1185">Reference proteome</keyword>
<evidence type="ECO:0000313" key="2">
    <source>
        <dbReference type="EMBL" id="RDG36061.1"/>
    </source>
</evidence>
<dbReference type="GO" id="GO:0016301">
    <property type="term" value="F:kinase activity"/>
    <property type="evidence" value="ECO:0007669"/>
    <property type="project" value="UniProtKB-KW"/>
</dbReference>
<name>A0A370B394_9ACTN</name>
<evidence type="ECO:0000259" key="1">
    <source>
        <dbReference type="Pfam" id="PF02223"/>
    </source>
</evidence>
<keyword evidence="2" id="KW-0808">Transferase</keyword>
<dbReference type="Gene3D" id="3.40.50.300">
    <property type="entry name" value="P-loop containing nucleotide triphosphate hydrolases"/>
    <property type="match status" value="1"/>
</dbReference>
<dbReference type="EMBL" id="QQNA01000180">
    <property type="protein sequence ID" value="RDG36061.1"/>
    <property type="molecule type" value="Genomic_DNA"/>
</dbReference>
<dbReference type="SUPFAM" id="SSF52540">
    <property type="entry name" value="P-loop containing nucleoside triphosphate hydrolases"/>
    <property type="match status" value="1"/>
</dbReference>
<dbReference type="OrthoDB" id="9776634at2"/>
<gene>
    <name evidence="2" type="ORF">DVH02_22060</name>
</gene>
<proteinExistence type="predicted"/>
<reference evidence="2 3" key="1">
    <citation type="submission" date="2018-07" db="EMBL/GenBank/DDBJ databases">
        <title>Streptomyces species from bats.</title>
        <authorList>
            <person name="Dunlap C."/>
        </authorList>
    </citation>
    <scope>NUCLEOTIDE SEQUENCE [LARGE SCALE GENOMIC DNA]</scope>
    <source>
        <strain evidence="2 3">AC230</strain>
    </source>
</reference>